<feature type="region of interest" description="Disordered" evidence="9">
    <location>
        <begin position="56"/>
        <end position="116"/>
    </location>
</feature>
<evidence type="ECO:0000256" key="7">
    <source>
        <dbReference type="ARBA" id="ARBA00023128"/>
    </source>
</evidence>
<keyword evidence="12" id="KW-1185">Reference proteome</keyword>
<dbReference type="NCBIfam" id="TIGR02396">
    <property type="entry name" value="diverge_rpsU"/>
    <property type="match status" value="1"/>
</dbReference>
<dbReference type="GO" id="GO:0008289">
    <property type="term" value="F:lipid binding"/>
    <property type="evidence" value="ECO:0007669"/>
    <property type="project" value="UniProtKB-UniRule"/>
</dbReference>
<protein>
    <recommendedName>
        <fullName evidence="8">Ubiquinone biosynthesis protein</fullName>
    </recommendedName>
</protein>
<gene>
    <name evidence="11" type="ORF">CYMTET_38901</name>
</gene>
<organism evidence="11 12">
    <name type="scientific">Cymbomonas tetramitiformis</name>
    <dbReference type="NCBI Taxonomy" id="36881"/>
    <lineage>
        <taxon>Eukaryota</taxon>
        <taxon>Viridiplantae</taxon>
        <taxon>Chlorophyta</taxon>
        <taxon>Pyramimonadophyceae</taxon>
        <taxon>Pyramimonadales</taxon>
        <taxon>Pyramimonadaceae</taxon>
        <taxon>Cymbomonas</taxon>
    </lineage>
</organism>
<proteinExistence type="inferred from homology"/>
<dbReference type="InterPro" id="IPR012762">
    <property type="entry name" value="Ubiq_biosynth_COQ9"/>
</dbReference>
<feature type="domain" description="COQ9 C-terminal" evidence="10">
    <location>
        <begin position="228"/>
        <end position="299"/>
    </location>
</feature>
<name>A0AAE0F509_9CHLO</name>
<evidence type="ECO:0000256" key="3">
    <source>
        <dbReference type="ARBA" id="ARBA00010766"/>
    </source>
</evidence>
<dbReference type="EMBL" id="LGRX02025845">
    <property type="protein sequence ID" value="KAK3251769.1"/>
    <property type="molecule type" value="Genomic_DNA"/>
</dbReference>
<dbReference type="Proteomes" id="UP001190700">
    <property type="component" value="Unassembled WGS sequence"/>
</dbReference>
<comment type="caution">
    <text evidence="11">The sequence shown here is derived from an EMBL/GenBank/DDBJ whole genome shotgun (WGS) entry which is preliminary data.</text>
</comment>
<dbReference type="Gene3D" id="1.10.357.10">
    <property type="entry name" value="Tetracycline Repressor, domain 2"/>
    <property type="match status" value="1"/>
</dbReference>
<evidence type="ECO:0000256" key="8">
    <source>
        <dbReference type="RuleBase" id="RU366063"/>
    </source>
</evidence>
<keyword evidence="7 8" id="KW-0496">Mitochondrion</keyword>
<dbReference type="AlphaFoldDB" id="A0AAE0F509"/>
<comment type="subcellular location">
    <subcellularLocation>
        <location evidence="1 8">Mitochondrion</location>
    </subcellularLocation>
</comment>
<comment type="similarity">
    <text evidence="3 8">Belongs to the COQ9 family.</text>
</comment>
<dbReference type="InterPro" id="IPR013718">
    <property type="entry name" value="COQ9_C"/>
</dbReference>
<keyword evidence="6 8" id="KW-0446">Lipid-binding</keyword>
<evidence type="ECO:0000256" key="6">
    <source>
        <dbReference type="ARBA" id="ARBA00023121"/>
    </source>
</evidence>
<reference evidence="11 12" key="1">
    <citation type="journal article" date="2015" name="Genome Biol. Evol.">
        <title>Comparative Genomics of a Bacterivorous Green Alga Reveals Evolutionary Causalities and Consequences of Phago-Mixotrophic Mode of Nutrition.</title>
        <authorList>
            <person name="Burns J.A."/>
            <person name="Paasch A."/>
            <person name="Narechania A."/>
            <person name="Kim E."/>
        </authorList>
    </citation>
    <scope>NUCLEOTIDE SEQUENCE [LARGE SCALE GENOMIC DNA]</scope>
    <source>
        <strain evidence="11 12">PLY_AMNH</strain>
    </source>
</reference>
<evidence type="ECO:0000259" key="10">
    <source>
        <dbReference type="Pfam" id="PF08511"/>
    </source>
</evidence>
<evidence type="ECO:0000313" key="11">
    <source>
        <dbReference type="EMBL" id="KAK3251769.1"/>
    </source>
</evidence>
<evidence type="ECO:0000256" key="4">
    <source>
        <dbReference type="ARBA" id="ARBA00022688"/>
    </source>
</evidence>
<dbReference type="PANTHER" id="PTHR21427">
    <property type="entry name" value="UBIQUINONE BIOSYNTHESIS PROTEIN COQ9, MITOCHONDRIAL"/>
    <property type="match status" value="1"/>
</dbReference>
<keyword evidence="4 8" id="KW-0831">Ubiquinone biosynthesis</keyword>
<evidence type="ECO:0000313" key="12">
    <source>
        <dbReference type="Proteomes" id="UP001190700"/>
    </source>
</evidence>
<dbReference type="GO" id="GO:0006744">
    <property type="term" value="P:ubiquinone biosynthetic process"/>
    <property type="evidence" value="ECO:0007669"/>
    <property type="project" value="UniProtKB-UniRule"/>
</dbReference>
<accession>A0AAE0F509</accession>
<evidence type="ECO:0000256" key="1">
    <source>
        <dbReference type="ARBA" id="ARBA00004173"/>
    </source>
</evidence>
<evidence type="ECO:0000256" key="5">
    <source>
        <dbReference type="ARBA" id="ARBA00022946"/>
    </source>
</evidence>
<dbReference type="GO" id="GO:0005743">
    <property type="term" value="C:mitochondrial inner membrane"/>
    <property type="evidence" value="ECO:0007669"/>
    <property type="project" value="TreeGrafter"/>
</dbReference>
<sequence>MRIITNFQPYVGLAQRRLLYVADSTSAWRAIPRDGVVPVLPCARVSPSYPVTANREQRDLISSQTRPSARFAAPWPTQQRVFSGDTAPEAGADTSFSSSPSEDPPGIQEDAENPNPEEHRAQLLESAMKHVGTLGWSAEALRAGAKDMGMSPSIIGILPRGEAELVEHFQEQCDSRLVAELAERSVEFEDMGVTARIRTAVRLRLELLHPVISTWPEALNIQSLPSNAPTALRQRAMMVDEMWYAAGDRSVDTSWYTKRAILGGVYTSTELFMITDCSAGFEDTWAFLDRRLEDVHTMGKNVREGSSRASEMVASGLTALSGILGRRPPS</sequence>
<comment type="pathway">
    <text evidence="2 8">Cofactor biosynthesis; ubiquinone biosynthesis.</text>
</comment>
<keyword evidence="5" id="KW-0809">Transit peptide</keyword>
<comment type="function">
    <text evidence="8">Membrane-associated protein that warps the membrane surface to access and bind aromatic isoprenes with high specificity, including ubiquinone (CoQ) isoprene intermediates and presents them directly to Coq7, therefore facilitating the Coq7-mediated hydroxylase step. Participates in the biosynthesis of coenzyme Q, also named ubiquinone, an essential lipid-soluble electron transporter for aerobic cellular respiration.</text>
</comment>
<evidence type="ECO:0000256" key="2">
    <source>
        <dbReference type="ARBA" id="ARBA00004749"/>
    </source>
</evidence>
<dbReference type="FunFam" id="1.10.357.10:FF:000004">
    <property type="entry name" value="Ubiquinone biosynthesis protein COQ9, mitochondrial"/>
    <property type="match status" value="1"/>
</dbReference>
<dbReference type="Pfam" id="PF08511">
    <property type="entry name" value="COQ9"/>
    <property type="match status" value="1"/>
</dbReference>
<dbReference type="PANTHER" id="PTHR21427:SF19">
    <property type="entry name" value="UBIQUINONE BIOSYNTHESIS PROTEIN COQ9, MITOCHONDRIAL"/>
    <property type="match status" value="1"/>
</dbReference>
<evidence type="ECO:0000256" key="9">
    <source>
        <dbReference type="SAM" id="MobiDB-lite"/>
    </source>
</evidence>